<dbReference type="Pfam" id="PF14526">
    <property type="entry name" value="Cass2"/>
    <property type="match status" value="1"/>
</dbReference>
<dbReference type="STRING" id="95300.SAMN05216558_0846"/>
<feature type="domain" description="AraC effector-binding" evidence="1">
    <location>
        <begin position="1"/>
        <end position="152"/>
    </location>
</feature>
<dbReference type="InterPro" id="IPR010499">
    <property type="entry name" value="AraC_E-bd"/>
</dbReference>
<evidence type="ECO:0000259" key="1">
    <source>
        <dbReference type="SMART" id="SM00871"/>
    </source>
</evidence>
<gene>
    <name evidence="2" type="ORF">EIY72_12760</name>
</gene>
<comment type="caution">
    <text evidence="2">The sequence shown here is derived from an EMBL/GenBank/DDBJ whole genome shotgun (WGS) entry which is preliminary data.</text>
</comment>
<dbReference type="OrthoDB" id="3173400at2"/>
<evidence type="ECO:0000313" key="3">
    <source>
        <dbReference type="Proteomes" id="UP000295254"/>
    </source>
</evidence>
<name>A0A1H2MJ45_PSEVA</name>
<reference evidence="3" key="1">
    <citation type="journal article" date="2019" name="bioRxiv">
        <title>Bacterially produced spermidine induces plant systemic susceptibility to pathogens.</title>
        <authorList>
            <person name="Melnyk R.A."/>
            <person name="Beskrovnaya P.A."/>
            <person name="Liu Z."/>
            <person name="Song Y."/>
            <person name="Haney C.H."/>
        </authorList>
    </citation>
    <scope>NUCLEOTIDE SEQUENCE [LARGE SCALE GENOMIC DNA]</scope>
    <source>
        <strain evidence="3">Dha-51</strain>
    </source>
</reference>
<dbReference type="RefSeq" id="WP_093216807.1">
    <property type="nucleotide sequence ID" value="NZ_LT629803.1"/>
</dbReference>
<dbReference type="Proteomes" id="UP000295254">
    <property type="component" value="Unassembled WGS sequence"/>
</dbReference>
<dbReference type="SUPFAM" id="SSF55136">
    <property type="entry name" value="Probable bacterial effector-binding domain"/>
    <property type="match status" value="1"/>
</dbReference>
<proteinExistence type="predicted"/>
<dbReference type="InterPro" id="IPR029441">
    <property type="entry name" value="Cass2"/>
</dbReference>
<dbReference type="PANTHER" id="PTHR36444">
    <property type="entry name" value="TRANSCRIPTIONAL REGULATOR PROTEIN YOBU-RELATED"/>
    <property type="match status" value="1"/>
</dbReference>
<dbReference type="InterPro" id="IPR011256">
    <property type="entry name" value="Reg_factor_effector_dom_sf"/>
</dbReference>
<accession>A0A1H2MJ45</accession>
<sequence length="153" mass="16828">MEPTLVHVSRFLAAGLTVRTQNRDEMRQDSAQIPELWGRFFAGDLANTIPGRLPDAPVVGVYSAYESDANGFFNVTAGVPVSAASSDFDGIEIEEGSYLVFEARGAMPDAVIQGWGTIWQYFAQHPEVQRRYATDFESYDGPDLVRIHIGVVA</sequence>
<keyword evidence="3" id="KW-1185">Reference proteome</keyword>
<protein>
    <submittedName>
        <fullName evidence="2">AraC family transcriptional regulator</fullName>
    </submittedName>
</protein>
<dbReference type="PANTHER" id="PTHR36444:SF2">
    <property type="entry name" value="TRANSCRIPTIONAL REGULATOR PROTEIN YOBU-RELATED"/>
    <property type="match status" value="1"/>
</dbReference>
<dbReference type="Gene3D" id="3.20.80.10">
    <property type="entry name" value="Regulatory factor, effector binding domain"/>
    <property type="match status" value="1"/>
</dbReference>
<evidence type="ECO:0000313" key="2">
    <source>
        <dbReference type="EMBL" id="TDB63553.1"/>
    </source>
</evidence>
<organism evidence="2 3">
    <name type="scientific">Pseudomonas vancouverensis</name>
    <dbReference type="NCBI Taxonomy" id="95300"/>
    <lineage>
        <taxon>Bacteria</taxon>
        <taxon>Pseudomonadati</taxon>
        <taxon>Pseudomonadota</taxon>
        <taxon>Gammaproteobacteria</taxon>
        <taxon>Pseudomonadales</taxon>
        <taxon>Pseudomonadaceae</taxon>
        <taxon>Pseudomonas</taxon>
    </lineage>
</organism>
<dbReference type="SMART" id="SM00871">
    <property type="entry name" value="AraC_E_bind"/>
    <property type="match status" value="1"/>
</dbReference>
<dbReference type="AlphaFoldDB" id="A0A1H2MJ45"/>
<dbReference type="EMBL" id="RRZK01000014">
    <property type="protein sequence ID" value="TDB63553.1"/>
    <property type="molecule type" value="Genomic_DNA"/>
</dbReference>
<dbReference type="InterPro" id="IPR053182">
    <property type="entry name" value="YobU-like_regulator"/>
</dbReference>